<dbReference type="RefSeq" id="WP_169489903.1">
    <property type="nucleotide sequence ID" value="NZ_JABBGJ010000049.1"/>
</dbReference>
<dbReference type="Pfam" id="PF01464">
    <property type="entry name" value="SLT"/>
    <property type="match status" value="1"/>
</dbReference>
<dbReference type="Proteomes" id="UP000544134">
    <property type="component" value="Unassembled WGS sequence"/>
</dbReference>
<keyword evidence="1" id="KW-0732">Signal</keyword>
<dbReference type="InterPro" id="IPR008258">
    <property type="entry name" value="Transglycosylase_SLT_dom_1"/>
</dbReference>
<evidence type="ECO:0000313" key="3">
    <source>
        <dbReference type="EMBL" id="NMM03149.1"/>
    </source>
</evidence>
<feature type="signal peptide" evidence="1">
    <location>
        <begin position="1"/>
        <end position="25"/>
    </location>
</feature>
<dbReference type="SUPFAM" id="SSF53955">
    <property type="entry name" value="Lysozyme-like"/>
    <property type="match status" value="1"/>
</dbReference>
<evidence type="ECO:0000259" key="2">
    <source>
        <dbReference type="Pfam" id="PF01464"/>
    </source>
</evidence>
<gene>
    <name evidence="3" type="ORF">HHL24_35255</name>
</gene>
<organism evidence="3 4">
    <name type="scientific">Paraburkholderia polaris</name>
    <dbReference type="NCBI Taxonomy" id="2728848"/>
    <lineage>
        <taxon>Bacteria</taxon>
        <taxon>Pseudomonadati</taxon>
        <taxon>Pseudomonadota</taxon>
        <taxon>Betaproteobacteria</taxon>
        <taxon>Burkholderiales</taxon>
        <taxon>Burkholderiaceae</taxon>
        <taxon>Paraburkholderia</taxon>
    </lineage>
</organism>
<reference evidence="3 4" key="1">
    <citation type="submission" date="2020-04" db="EMBL/GenBank/DDBJ databases">
        <title>Paraburkholderia sp. RP-4-7 isolated from soil.</title>
        <authorList>
            <person name="Dahal R.H."/>
        </authorList>
    </citation>
    <scope>NUCLEOTIDE SEQUENCE [LARGE SCALE GENOMIC DNA]</scope>
    <source>
        <strain evidence="3 4">RP-4-7</strain>
    </source>
</reference>
<dbReference type="AlphaFoldDB" id="A0A848ISI1"/>
<keyword evidence="4" id="KW-1185">Reference proteome</keyword>
<protein>
    <submittedName>
        <fullName evidence="3">Lytic transglycosylase domain-containing protein</fullName>
    </submittedName>
</protein>
<dbReference type="PROSITE" id="PS51257">
    <property type="entry name" value="PROKAR_LIPOPROTEIN"/>
    <property type="match status" value="1"/>
</dbReference>
<dbReference type="CDD" id="cd13400">
    <property type="entry name" value="LT_IagB-like"/>
    <property type="match status" value="1"/>
</dbReference>
<name>A0A848ISI1_9BURK</name>
<dbReference type="EMBL" id="JABBGJ010000049">
    <property type="protein sequence ID" value="NMM03149.1"/>
    <property type="molecule type" value="Genomic_DNA"/>
</dbReference>
<feature type="chain" id="PRO_5033011158" evidence="1">
    <location>
        <begin position="26"/>
        <end position="156"/>
    </location>
</feature>
<evidence type="ECO:0000256" key="1">
    <source>
        <dbReference type="SAM" id="SignalP"/>
    </source>
</evidence>
<comment type="caution">
    <text evidence="3">The sequence shown here is derived from an EMBL/GenBank/DDBJ whole genome shotgun (WGS) entry which is preliminary data.</text>
</comment>
<evidence type="ECO:0000313" key="4">
    <source>
        <dbReference type="Proteomes" id="UP000544134"/>
    </source>
</evidence>
<sequence>MKRMPIFAAVVCVGIACMASTGARADCLDDAAIYFDLDPMLVRAIAKHESGMRADAVNRNRNGSYDIGLMQINTVWLPRLQEKGITAESLRNPCVNGYVGAWILRSNVERFGQTWKAVGAYNASSSDKQLKYANSVYSIWTRLRNMAFEQRTASAQ</sequence>
<accession>A0A848ISI1</accession>
<feature type="domain" description="Transglycosylase SLT" evidence="2">
    <location>
        <begin position="31"/>
        <end position="128"/>
    </location>
</feature>
<proteinExistence type="predicted"/>
<dbReference type="InterPro" id="IPR023346">
    <property type="entry name" value="Lysozyme-like_dom_sf"/>
</dbReference>
<dbReference type="Gene3D" id="1.10.530.10">
    <property type="match status" value="1"/>
</dbReference>